<dbReference type="InterPro" id="IPR004675">
    <property type="entry name" value="AhpD_core"/>
</dbReference>
<dbReference type="AlphaFoldDB" id="A0A0U5F3N3"/>
<dbReference type="PATRIC" id="fig|431306.5.peg.1282"/>
<dbReference type="EMBL" id="LN609302">
    <property type="protein sequence ID" value="CEF55223.1"/>
    <property type="molecule type" value="Genomic_DNA"/>
</dbReference>
<evidence type="ECO:0000313" key="2">
    <source>
        <dbReference type="EMBL" id="CEF55223.1"/>
    </source>
</evidence>
<evidence type="ECO:0000313" key="4">
    <source>
        <dbReference type="Proteomes" id="UP000068250"/>
    </source>
</evidence>
<dbReference type="PANTHER" id="PTHR33930:SF2">
    <property type="entry name" value="BLR3452 PROTEIN"/>
    <property type="match status" value="1"/>
</dbReference>
<dbReference type="PANTHER" id="PTHR33930">
    <property type="entry name" value="ALKYL HYDROPEROXIDE REDUCTASE AHPD"/>
    <property type="match status" value="1"/>
</dbReference>
<reference evidence="3 5" key="3">
    <citation type="journal article" date="2020" name="Int. J. Syst. Evol. Microbiol.">
        <title>Novel acetic acid bacteria from cider fermentations: Acetobacter conturbans sp. nov. and Acetobacter fallax sp. nov.</title>
        <authorList>
            <person name="Sombolestani A.S."/>
            <person name="Cleenwerck I."/>
            <person name="Cnockaert M."/>
            <person name="Borremans W."/>
            <person name="Wieme A.D."/>
            <person name="De Vuyst L."/>
            <person name="Vandamme P."/>
        </authorList>
    </citation>
    <scope>NUCLEOTIDE SEQUENCE [LARGE SCALE GENOMIC DNA]</scope>
    <source>
        <strain evidence="3 5">LMG 23848</strain>
    </source>
</reference>
<dbReference type="InterPro" id="IPR003779">
    <property type="entry name" value="CMD-like"/>
</dbReference>
<dbReference type="STRING" id="431306.AGA_1260"/>
<dbReference type="EMBL" id="WOTE01000001">
    <property type="protein sequence ID" value="NHO38579.1"/>
    <property type="molecule type" value="Genomic_DNA"/>
</dbReference>
<sequence length="112" mass="11825">MTDWNAYRANMQKNVKTLAQLTPNTLKGLQTLETPLPELKHLDAKTRELIALAVAVTTRCDGCIAVHSAAARKAGASKEEIAEALGVAVALNAGAALVYSSRVMEAFDSAEG</sequence>
<reference evidence="2" key="1">
    <citation type="submission" date="2014-09" db="EMBL/GenBank/DDBJ databases">
        <authorList>
            <person name="Magalhaes I.L.F."/>
            <person name="Oliveira U."/>
            <person name="Santos F.R."/>
            <person name="Vidigal T.H.D.A."/>
            <person name="Brescovit A.D."/>
            <person name="Santos A.J."/>
        </authorList>
    </citation>
    <scope>NUCLEOTIDE SEQUENCE</scope>
    <source>
        <strain evidence="2">LMG 23848T</strain>
    </source>
</reference>
<dbReference type="NCBIfam" id="TIGR00778">
    <property type="entry name" value="ahpD_dom"/>
    <property type="match status" value="1"/>
</dbReference>
<evidence type="ECO:0000313" key="3">
    <source>
        <dbReference type="EMBL" id="NHO38579.1"/>
    </source>
</evidence>
<dbReference type="Gene3D" id="1.20.1290.10">
    <property type="entry name" value="AhpD-like"/>
    <property type="match status" value="1"/>
</dbReference>
<name>A0A0U5F3N3_9PROT</name>
<dbReference type="Pfam" id="PF02627">
    <property type="entry name" value="CMD"/>
    <property type="match status" value="1"/>
</dbReference>
<organism evidence="2 4">
    <name type="scientific">Acetobacter ghanensis</name>
    <dbReference type="NCBI Taxonomy" id="431306"/>
    <lineage>
        <taxon>Bacteria</taxon>
        <taxon>Pseudomonadati</taxon>
        <taxon>Pseudomonadota</taxon>
        <taxon>Alphaproteobacteria</taxon>
        <taxon>Acetobacterales</taxon>
        <taxon>Acetobacteraceae</taxon>
        <taxon>Acetobacter</taxon>
    </lineage>
</organism>
<dbReference type="Proteomes" id="UP000068250">
    <property type="component" value="Chromosome I"/>
</dbReference>
<feature type="domain" description="Carboxymuconolactone decarboxylase-like" evidence="1">
    <location>
        <begin position="40"/>
        <end position="105"/>
    </location>
</feature>
<proteinExistence type="predicted"/>
<accession>A0A0U5F3N3</accession>
<dbReference type="Proteomes" id="UP000657200">
    <property type="component" value="Unassembled WGS sequence"/>
</dbReference>
<reference evidence="4" key="2">
    <citation type="submission" date="2014-09" db="EMBL/GenBank/DDBJ databases">
        <authorList>
            <person name="Illeghems K.G."/>
        </authorList>
    </citation>
    <scope>NUCLEOTIDE SEQUENCE [LARGE SCALE GENOMIC DNA]</scope>
    <source>
        <strain evidence="4">LMG 23848T</strain>
    </source>
</reference>
<dbReference type="InterPro" id="IPR029032">
    <property type="entry name" value="AhpD-like"/>
</dbReference>
<keyword evidence="2" id="KW-0575">Peroxidase</keyword>
<dbReference type="GO" id="GO:0051920">
    <property type="term" value="F:peroxiredoxin activity"/>
    <property type="evidence" value="ECO:0007669"/>
    <property type="project" value="InterPro"/>
</dbReference>
<dbReference type="SUPFAM" id="SSF69118">
    <property type="entry name" value="AhpD-like"/>
    <property type="match status" value="1"/>
</dbReference>
<evidence type="ECO:0000259" key="1">
    <source>
        <dbReference type="Pfam" id="PF02627"/>
    </source>
</evidence>
<gene>
    <name evidence="2" type="primary">ahpD</name>
    <name evidence="2" type="ORF">AGA_1260</name>
    <name evidence="3" type="ORF">GOB80_02570</name>
</gene>
<evidence type="ECO:0000313" key="5">
    <source>
        <dbReference type="Proteomes" id="UP000657200"/>
    </source>
</evidence>
<dbReference type="RefSeq" id="WP_059023447.1">
    <property type="nucleotide sequence ID" value="NZ_JBNZCO010000001.1"/>
</dbReference>
<keyword evidence="5" id="KW-1185">Reference proteome</keyword>
<dbReference type="OrthoDB" id="1683318at2"/>
<keyword evidence="2" id="KW-0560">Oxidoreductase</keyword>
<protein>
    <submittedName>
        <fullName evidence="2">Alkylhydroperoxidase</fullName>
    </submittedName>
    <submittedName>
        <fullName evidence="3">Carboxymuconolactone decarboxylase family protein</fullName>
    </submittedName>
</protein>